<evidence type="ECO:0000313" key="5">
    <source>
        <dbReference type="Proteomes" id="UP000827892"/>
    </source>
</evidence>
<dbReference type="EMBL" id="CP090893">
    <property type="protein sequence ID" value="ULU02286.1"/>
    <property type="molecule type" value="Genomic_DNA"/>
</dbReference>
<gene>
    <name evidence="4" type="ORF">L3Y34_002086</name>
</gene>
<sequence>MVFPTISLPTFTLSAFTIPVFSFWILYDLVYVKGNKELEHFFWIYGVYNVFVVFLTLLIHNLWNTVYTSQQKLNLLRNYLSVCTIFLMVQFVAAEYLLFGGSLDLDSVWTDSQLELSMRCSPIYVFFLRALIIFRADKPNYVYFTQEEQYVACKLWTGKVYTGKVTYFFPFTVIRLQDVEEVVTENLGRNFDSILLFQFTLRSVEKHWNESLREKNLRSSTPESIANTTTPSPRASPVPTTPYRAPTSFGNILKLNIGGMVFQTTKATFAKYDGMLKTMLETNAPIEKDELGAIFIDRDPYYFRYILSSMRDGFVEFPNSSKEEKPDDIQVLETDGQLFKVIAKADNPTLIIYYLVDGIGTFIPPKGFYMDSFVEKYKKKLDIYFKPITNDKAVVTEFGSPFFCWTLHE</sequence>
<proteinExistence type="predicted"/>
<dbReference type="AlphaFoldDB" id="A0AAE9DDY4"/>
<dbReference type="InterPro" id="IPR003131">
    <property type="entry name" value="T1-type_BTB"/>
</dbReference>
<dbReference type="Gene3D" id="3.30.710.10">
    <property type="entry name" value="Potassium Channel Kv1.1, Chain A"/>
    <property type="match status" value="1"/>
</dbReference>
<dbReference type="Pfam" id="PF02214">
    <property type="entry name" value="BTB_2"/>
    <property type="match status" value="1"/>
</dbReference>
<keyword evidence="2" id="KW-0812">Transmembrane</keyword>
<reference evidence="4 5" key="1">
    <citation type="submission" date="2022-05" db="EMBL/GenBank/DDBJ databases">
        <title>Chromosome-level reference genomes for two strains of Caenorhabditis briggsae: an improved platform for comparative genomics.</title>
        <authorList>
            <person name="Stevens L."/>
            <person name="Andersen E.C."/>
        </authorList>
    </citation>
    <scope>NUCLEOTIDE SEQUENCE [LARGE SCALE GENOMIC DNA]</scope>
    <source>
        <strain evidence="4">QX1410_ONT</strain>
        <tissue evidence="4">Whole-organism</tissue>
    </source>
</reference>
<feature type="transmembrane region" description="Helical" evidence="2">
    <location>
        <begin position="42"/>
        <end position="59"/>
    </location>
</feature>
<accession>A0AAE9DDY4</accession>
<dbReference type="Proteomes" id="UP000827892">
    <property type="component" value="Chromosome III"/>
</dbReference>
<dbReference type="InterPro" id="IPR045068">
    <property type="entry name" value="BACURD1-3"/>
</dbReference>
<name>A0AAE9DDY4_CAEBR</name>
<dbReference type="PANTHER" id="PTHR11145">
    <property type="entry name" value="BTB/POZ DOMAIN-CONTAINING ADAPTER FOR CUL3-MEDIATED RHOA DEGRADATION PROTEIN FAMILY MEMBER"/>
    <property type="match status" value="1"/>
</dbReference>
<dbReference type="PROSITE" id="PS50097">
    <property type="entry name" value="BTB"/>
    <property type="match status" value="1"/>
</dbReference>
<dbReference type="PANTHER" id="PTHR11145:SF19">
    <property type="entry name" value="BTB DOMAIN-CONTAINING PROTEIN-RELATED"/>
    <property type="match status" value="1"/>
</dbReference>
<evidence type="ECO:0000256" key="2">
    <source>
        <dbReference type="SAM" id="Phobius"/>
    </source>
</evidence>
<dbReference type="GO" id="GO:0051260">
    <property type="term" value="P:protein homooligomerization"/>
    <property type="evidence" value="ECO:0007669"/>
    <property type="project" value="InterPro"/>
</dbReference>
<evidence type="ECO:0000256" key="1">
    <source>
        <dbReference type="SAM" id="MobiDB-lite"/>
    </source>
</evidence>
<feature type="transmembrane region" description="Helical" evidence="2">
    <location>
        <begin position="6"/>
        <end position="30"/>
    </location>
</feature>
<keyword evidence="2" id="KW-1133">Transmembrane helix</keyword>
<evidence type="ECO:0000259" key="3">
    <source>
        <dbReference type="PROSITE" id="PS50097"/>
    </source>
</evidence>
<keyword evidence="2" id="KW-0472">Membrane</keyword>
<dbReference type="InterPro" id="IPR000210">
    <property type="entry name" value="BTB/POZ_dom"/>
</dbReference>
<dbReference type="SUPFAM" id="SSF54695">
    <property type="entry name" value="POZ domain"/>
    <property type="match status" value="1"/>
</dbReference>
<dbReference type="CDD" id="cd18316">
    <property type="entry name" value="BTB_POZ_KCTD-like"/>
    <property type="match status" value="1"/>
</dbReference>
<dbReference type="InterPro" id="IPR011333">
    <property type="entry name" value="SKP1/BTB/POZ_sf"/>
</dbReference>
<feature type="region of interest" description="Disordered" evidence="1">
    <location>
        <begin position="219"/>
        <end position="241"/>
    </location>
</feature>
<feature type="transmembrane region" description="Helical" evidence="2">
    <location>
        <begin position="79"/>
        <end position="99"/>
    </location>
</feature>
<feature type="domain" description="BTB" evidence="3">
    <location>
        <begin position="251"/>
        <end position="319"/>
    </location>
</feature>
<evidence type="ECO:0000313" key="4">
    <source>
        <dbReference type="EMBL" id="ULU02286.1"/>
    </source>
</evidence>
<feature type="compositionally biased region" description="Polar residues" evidence="1">
    <location>
        <begin position="219"/>
        <end position="233"/>
    </location>
</feature>
<protein>
    <recommendedName>
        <fullName evidence="3">BTB domain-containing protein</fullName>
    </recommendedName>
</protein>
<organism evidence="4 5">
    <name type="scientific">Caenorhabditis briggsae</name>
    <dbReference type="NCBI Taxonomy" id="6238"/>
    <lineage>
        <taxon>Eukaryota</taxon>
        <taxon>Metazoa</taxon>
        <taxon>Ecdysozoa</taxon>
        <taxon>Nematoda</taxon>
        <taxon>Chromadorea</taxon>
        <taxon>Rhabditida</taxon>
        <taxon>Rhabditina</taxon>
        <taxon>Rhabditomorpha</taxon>
        <taxon>Rhabditoidea</taxon>
        <taxon>Rhabditidae</taxon>
        <taxon>Peloderinae</taxon>
        <taxon>Caenorhabditis</taxon>
    </lineage>
</organism>